<keyword evidence="4" id="KW-1185">Reference proteome</keyword>
<dbReference type="PANTHER" id="PTHR38790">
    <property type="entry name" value="2EXR DOMAIN-CONTAINING PROTEIN-RELATED"/>
    <property type="match status" value="1"/>
</dbReference>
<evidence type="ECO:0000259" key="2">
    <source>
        <dbReference type="Pfam" id="PF24864"/>
    </source>
</evidence>
<accession>A0A1B8AQZ6</accession>
<dbReference type="Pfam" id="PF24864">
    <property type="entry name" value="DUF7730"/>
    <property type="match status" value="1"/>
</dbReference>
<evidence type="ECO:0000256" key="1">
    <source>
        <dbReference type="SAM" id="MobiDB-lite"/>
    </source>
</evidence>
<dbReference type="EMBL" id="LYXU01000003">
    <property type="protein sequence ID" value="OBS22972.1"/>
    <property type="molecule type" value="Genomic_DNA"/>
</dbReference>
<comment type="caution">
    <text evidence="3">The sequence shown here is derived from an EMBL/GenBank/DDBJ whole genome shotgun (WGS) entry which is preliminary data.</text>
</comment>
<protein>
    <recommendedName>
        <fullName evidence="2">DUF7730 domain-containing protein</fullName>
    </recommendedName>
</protein>
<dbReference type="Proteomes" id="UP000091967">
    <property type="component" value="Unassembled WGS sequence"/>
</dbReference>
<dbReference type="AlphaFoldDB" id="A0A1B8AQZ6"/>
<dbReference type="OMA" id="NGCICAR"/>
<feature type="domain" description="DUF7730" evidence="2">
    <location>
        <begin position="99"/>
        <end position="252"/>
    </location>
</feature>
<evidence type="ECO:0000313" key="3">
    <source>
        <dbReference type="EMBL" id="OBS22972.1"/>
    </source>
</evidence>
<dbReference type="PANTHER" id="PTHR38790:SF4">
    <property type="entry name" value="2EXR DOMAIN-CONTAINING PROTEIN"/>
    <property type="match status" value="1"/>
</dbReference>
<organism evidence="3 4">
    <name type="scientific">Fusarium poae</name>
    <dbReference type="NCBI Taxonomy" id="36050"/>
    <lineage>
        <taxon>Eukaryota</taxon>
        <taxon>Fungi</taxon>
        <taxon>Dikarya</taxon>
        <taxon>Ascomycota</taxon>
        <taxon>Pezizomycotina</taxon>
        <taxon>Sordariomycetes</taxon>
        <taxon>Hypocreomycetidae</taxon>
        <taxon>Hypocreales</taxon>
        <taxon>Nectriaceae</taxon>
        <taxon>Fusarium</taxon>
    </lineage>
</organism>
<name>A0A1B8AQZ6_FUSPO</name>
<reference evidence="3 4" key="1">
    <citation type="submission" date="2016-06" db="EMBL/GenBank/DDBJ databases">
        <title>Living apart together: crosstalk between the core and supernumerary genomes in a fungal plant pathogen.</title>
        <authorList>
            <person name="Vanheule A."/>
            <person name="Audenaert K."/>
            <person name="Warris S."/>
            <person name="Van De Geest H."/>
            <person name="Schijlen E."/>
            <person name="Hofte M."/>
            <person name="De Saeger S."/>
            <person name="Haesaert G."/>
            <person name="Waalwijk C."/>
            <person name="Van Der Lee T."/>
        </authorList>
    </citation>
    <scope>NUCLEOTIDE SEQUENCE [LARGE SCALE GENOMIC DNA]</scope>
    <source>
        <strain evidence="3 4">2516</strain>
    </source>
</reference>
<dbReference type="InterPro" id="IPR056632">
    <property type="entry name" value="DUF7730"/>
</dbReference>
<evidence type="ECO:0000313" key="4">
    <source>
        <dbReference type="Proteomes" id="UP000091967"/>
    </source>
</evidence>
<sequence length="432" mass="48920">MESTSTAGPGTHIPDPPLEDEERFTTCSRANSLSLACAPGSPSSTPPDGSIQIWRDHVQEMPFLPDPRPRSLTPFGFCDNEPVDGAQGPVKLPALYQLSPWFKVPPDIRRDILRLAFGDRRLHMSLAYRHCYYRGSESTKTIDEWKWFSCVCSRPMLPVQILAPHADKAEDLGPWTDNCKSYDSVRQKVGVIGWLLSCRQNYAEGIDVLYSTNSIVMSGKAMIAHIPQLLLPQRLASMTSIEVRWPMMPEPPSKFETDADFLSDDSLPPLPDSLDLGDISLVLDTFSPTRFPSLRNLYISFEKLEVWYDSSLSPVYESLLQMLRNFAKVRYKPLDECIFGFPEDFYGRITSSSLNGFASQPFNQVWDDLEDNLHTTQIPYRDSYPRPPFHLEKRQGVGFWIVKICDRSSDIHGILDSPSYSPTSPEWDSPSP</sequence>
<feature type="region of interest" description="Disordered" evidence="1">
    <location>
        <begin position="1"/>
        <end position="25"/>
    </location>
</feature>
<proteinExistence type="predicted"/>
<gene>
    <name evidence="3" type="ORF">FPOA_09293</name>
</gene>